<gene>
    <name evidence="6" type="ORF">INT43_000509</name>
</gene>
<keyword evidence="3" id="KW-0862">Zinc</keyword>
<evidence type="ECO:0000256" key="3">
    <source>
        <dbReference type="ARBA" id="ARBA00022833"/>
    </source>
</evidence>
<evidence type="ECO:0000256" key="4">
    <source>
        <dbReference type="PROSITE-ProRule" id="PRU00834"/>
    </source>
</evidence>
<sequence>MYRLIRPAGRALFSVSHKALSKPLVTGHLRATQPRLNIRVAQQSQLFHVWNSNYRDIPVKETPIDEAIANDKDGDQVDPKHQMLIGFTCKVCEERSHHIMSKLSYTKGVVLIECPGCQNRHLIADNLGWFRDGKTTVEDLVKEKGEGIRKVIVAEDGSEFGGNLMEWLPEIVEDEKQKKAQAKLLASKKKEETEGEEEN</sequence>
<accession>A0A8H7Q302</accession>
<evidence type="ECO:0000313" key="7">
    <source>
        <dbReference type="Proteomes" id="UP000654370"/>
    </source>
</evidence>
<dbReference type="OrthoDB" id="512667at2759"/>
<dbReference type="AlphaFoldDB" id="A0A8H7Q302"/>
<evidence type="ECO:0000256" key="1">
    <source>
        <dbReference type="ARBA" id="ARBA00022723"/>
    </source>
</evidence>
<keyword evidence="7" id="KW-1185">Reference proteome</keyword>
<proteinExistence type="predicted"/>
<dbReference type="GO" id="GO:0030150">
    <property type="term" value="P:protein import into mitochondrial matrix"/>
    <property type="evidence" value="ECO:0007669"/>
    <property type="project" value="TreeGrafter"/>
</dbReference>
<dbReference type="GO" id="GO:0008270">
    <property type="term" value="F:zinc ion binding"/>
    <property type="evidence" value="ECO:0007669"/>
    <property type="project" value="UniProtKB-KW"/>
</dbReference>
<keyword evidence="1" id="KW-0479">Metal-binding</keyword>
<dbReference type="Proteomes" id="UP000654370">
    <property type="component" value="Unassembled WGS sequence"/>
</dbReference>
<keyword evidence="2 4" id="KW-0863">Zinc-finger</keyword>
<feature type="domain" description="DNL-type" evidence="5">
    <location>
        <begin position="78"/>
        <end position="173"/>
    </location>
</feature>
<evidence type="ECO:0000313" key="6">
    <source>
        <dbReference type="EMBL" id="KAG2184600.1"/>
    </source>
</evidence>
<dbReference type="GO" id="GO:0051087">
    <property type="term" value="F:protein-folding chaperone binding"/>
    <property type="evidence" value="ECO:0007669"/>
    <property type="project" value="TreeGrafter"/>
</dbReference>
<evidence type="ECO:0000256" key="2">
    <source>
        <dbReference type="ARBA" id="ARBA00022771"/>
    </source>
</evidence>
<evidence type="ECO:0000259" key="5">
    <source>
        <dbReference type="PROSITE" id="PS51501"/>
    </source>
</evidence>
<dbReference type="PANTHER" id="PTHR20922:SF13">
    <property type="entry name" value="DNL-TYPE ZINC FINGER PROTEIN"/>
    <property type="match status" value="1"/>
</dbReference>
<dbReference type="InterPro" id="IPR024158">
    <property type="entry name" value="Mt_import_TIM15"/>
</dbReference>
<dbReference type="PANTHER" id="PTHR20922">
    <property type="entry name" value="DNL-TYPE ZINC FINGER PROTEIN"/>
    <property type="match status" value="1"/>
</dbReference>
<protein>
    <recommendedName>
        <fullName evidence="5">DNL-type domain-containing protein</fullName>
    </recommendedName>
</protein>
<dbReference type="GO" id="GO:0005739">
    <property type="term" value="C:mitochondrion"/>
    <property type="evidence" value="ECO:0007669"/>
    <property type="project" value="TreeGrafter"/>
</dbReference>
<dbReference type="GO" id="GO:0006457">
    <property type="term" value="P:protein folding"/>
    <property type="evidence" value="ECO:0007669"/>
    <property type="project" value="TreeGrafter"/>
</dbReference>
<dbReference type="GO" id="GO:0050821">
    <property type="term" value="P:protein stabilization"/>
    <property type="evidence" value="ECO:0007669"/>
    <property type="project" value="TreeGrafter"/>
</dbReference>
<dbReference type="EMBL" id="JAEPQZ010000002">
    <property type="protein sequence ID" value="KAG2184600.1"/>
    <property type="molecule type" value="Genomic_DNA"/>
</dbReference>
<dbReference type="InterPro" id="IPR007853">
    <property type="entry name" value="Znf_DNL-typ"/>
</dbReference>
<reference evidence="6" key="1">
    <citation type="submission" date="2020-12" db="EMBL/GenBank/DDBJ databases">
        <title>Metabolic potential, ecology and presence of endohyphal bacteria is reflected in genomic diversity of Mucoromycotina.</title>
        <authorList>
            <person name="Muszewska A."/>
            <person name="Okrasinska A."/>
            <person name="Steczkiewicz K."/>
            <person name="Drgas O."/>
            <person name="Orlowska M."/>
            <person name="Perlinska-Lenart U."/>
            <person name="Aleksandrzak-Piekarczyk T."/>
            <person name="Szatraj K."/>
            <person name="Zielenkiewicz U."/>
            <person name="Pilsyk S."/>
            <person name="Malc E."/>
            <person name="Mieczkowski P."/>
            <person name="Kruszewska J.S."/>
            <person name="Biernat P."/>
            <person name="Pawlowska J."/>
        </authorList>
    </citation>
    <scope>NUCLEOTIDE SEQUENCE</scope>
    <source>
        <strain evidence="6">WA0000067209</strain>
    </source>
</reference>
<name>A0A8H7Q302_MORIS</name>
<comment type="caution">
    <text evidence="6">The sequence shown here is derived from an EMBL/GenBank/DDBJ whole genome shotgun (WGS) entry which is preliminary data.</text>
</comment>
<dbReference type="PROSITE" id="PS51501">
    <property type="entry name" value="ZF_DNL"/>
    <property type="match status" value="1"/>
</dbReference>
<organism evidence="6 7">
    <name type="scientific">Mortierella isabellina</name>
    <name type="common">Filamentous fungus</name>
    <name type="synonym">Umbelopsis isabellina</name>
    <dbReference type="NCBI Taxonomy" id="91625"/>
    <lineage>
        <taxon>Eukaryota</taxon>
        <taxon>Fungi</taxon>
        <taxon>Fungi incertae sedis</taxon>
        <taxon>Mucoromycota</taxon>
        <taxon>Mucoromycotina</taxon>
        <taxon>Umbelopsidomycetes</taxon>
        <taxon>Umbelopsidales</taxon>
        <taxon>Umbelopsidaceae</taxon>
        <taxon>Umbelopsis</taxon>
    </lineage>
</organism>
<dbReference type="Pfam" id="PF05180">
    <property type="entry name" value="zf-DNL"/>
    <property type="match status" value="1"/>
</dbReference>